<evidence type="ECO:0000313" key="2">
    <source>
        <dbReference type="WBParaSite" id="ACAC_0001306301-mRNA-1"/>
    </source>
</evidence>
<name>A0A0K0DMW2_ANGCA</name>
<reference evidence="1" key="1">
    <citation type="submission" date="2012-09" db="EMBL/GenBank/DDBJ databases">
        <authorList>
            <person name="Martin A.A."/>
        </authorList>
    </citation>
    <scope>NUCLEOTIDE SEQUENCE</scope>
</reference>
<sequence>MEKNDIVDMLDKLASLRLRIQNGGGLAAEDVYAMVDILNCTNVVEDSILRRSLILLLESFCYRTWQSKEKLTRPMEDSCHVFVDNVIQKIGIHLEELQFEGNVILHVGSSVS</sequence>
<keyword evidence="1" id="KW-1185">Reference proteome</keyword>
<dbReference type="AlphaFoldDB" id="A0A0K0DMW2"/>
<protein>
    <submittedName>
        <fullName evidence="2">Transcriptional regulator</fullName>
    </submittedName>
</protein>
<dbReference type="Proteomes" id="UP000035642">
    <property type="component" value="Unassembled WGS sequence"/>
</dbReference>
<accession>A0A0K0DMW2</accession>
<dbReference type="WBParaSite" id="ACAC_0001306301-mRNA-1">
    <property type="protein sequence ID" value="ACAC_0001306301-mRNA-1"/>
    <property type="gene ID" value="ACAC_0001306301"/>
</dbReference>
<reference evidence="2" key="2">
    <citation type="submission" date="2017-02" db="UniProtKB">
        <authorList>
            <consortium name="WormBaseParasite"/>
        </authorList>
    </citation>
    <scope>IDENTIFICATION</scope>
</reference>
<organism evidence="1 2">
    <name type="scientific">Angiostrongylus cantonensis</name>
    <name type="common">Rat lungworm</name>
    <dbReference type="NCBI Taxonomy" id="6313"/>
    <lineage>
        <taxon>Eukaryota</taxon>
        <taxon>Metazoa</taxon>
        <taxon>Ecdysozoa</taxon>
        <taxon>Nematoda</taxon>
        <taxon>Chromadorea</taxon>
        <taxon>Rhabditida</taxon>
        <taxon>Rhabditina</taxon>
        <taxon>Rhabditomorpha</taxon>
        <taxon>Strongyloidea</taxon>
        <taxon>Metastrongylidae</taxon>
        <taxon>Angiostrongylus</taxon>
    </lineage>
</organism>
<evidence type="ECO:0000313" key="1">
    <source>
        <dbReference type="Proteomes" id="UP000035642"/>
    </source>
</evidence>
<proteinExistence type="predicted"/>